<evidence type="ECO:0000313" key="8">
    <source>
        <dbReference type="EMBL" id="KAF1911421.1"/>
    </source>
</evidence>
<dbReference type="CDD" id="cd09020">
    <property type="entry name" value="D-hex-6-P-epi_like"/>
    <property type="match status" value="1"/>
</dbReference>
<keyword evidence="4 5" id="KW-0413">Isomerase</keyword>
<comment type="function">
    <text evidence="5">Catalyzes the interconversion between the alpha and beta anomers from at least three hexose 6-phosphate sugars (Glc6P, Gal6P, and Man6P).</text>
</comment>
<comment type="catalytic activity">
    <reaction evidence="1">
        <text>alpha-D-glucose 6-phosphate = beta-D-glucose 6-phosphate</text>
        <dbReference type="Rhea" id="RHEA:16249"/>
        <dbReference type="ChEBI" id="CHEBI:58225"/>
        <dbReference type="ChEBI" id="CHEBI:58247"/>
        <dbReference type="EC" id="5.1.3.15"/>
    </reaction>
</comment>
<dbReference type="GO" id="GO:0005975">
    <property type="term" value="P:carbohydrate metabolic process"/>
    <property type="evidence" value="ECO:0007669"/>
    <property type="project" value="InterPro"/>
</dbReference>
<dbReference type="Pfam" id="PF01263">
    <property type="entry name" value="Aldose_epim"/>
    <property type="match status" value="1"/>
</dbReference>
<dbReference type="PANTHER" id="PTHR11122:SF13">
    <property type="entry name" value="GLUCOSE-6-PHOSPHATE 1-EPIMERASE"/>
    <property type="match status" value="1"/>
</dbReference>
<dbReference type="EMBL" id="ML979144">
    <property type="protein sequence ID" value="KAF1911421.1"/>
    <property type="molecule type" value="Genomic_DNA"/>
</dbReference>
<dbReference type="InterPro" id="IPR011013">
    <property type="entry name" value="Gal_mutarotase_sf_dom"/>
</dbReference>
<proteinExistence type="inferred from homology"/>
<protein>
    <recommendedName>
        <fullName evidence="3 5">Glucose-6-phosphate 1-epimerase</fullName>
        <ecNumber evidence="3 5">5.1.3.15</ecNumber>
    </recommendedName>
</protein>
<evidence type="ECO:0000256" key="4">
    <source>
        <dbReference type="ARBA" id="ARBA00023235"/>
    </source>
</evidence>
<feature type="binding site" evidence="7">
    <location>
        <position position="111"/>
    </location>
    <ligand>
        <name>substrate</name>
    </ligand>
</feature>
<dbReference type="SUPFAM" id="SSF74650">
    <property type="entry name" value="Galactose mutarotase-like"/>
    <property type="match status" value="1"/>
</dbReference>
<evidence type="ECO:0000256" key="5">
    <source>
        <dbReference type="PIRNR" id="PIRNR016020"/>
    </source>
</evidence>
<dbReference type="Gene3D" id="2.70.98.10">
    <property type="match status" value="1"/>
</dbReference>
<dbReference type="PIRSF" id="PIRSF016020">
    <property type="entry name" value="PHexose_mutarotase"/>
    <property type="match status" value="1"/>
</dbReference>
<dbReference type="EC" id="5.1.3.15" evidence="3 5"/>
<dbReference type="OrthoDB" id="1659429at2759"/>
<feature type="binding site" evidence="7">
    <location>
        <position position="81"/>
    </location>
    <ligand>
        <name>substrate</name>
    </ligand>
</feature>
<comment type="similarity">
    <text evidence="2 5">Belongs to the glucose-6-phosphate 1-epimerase family.</text>
</comment>
<dbReference type="GO" id="GO:0005737">
    <property type="term" value="C:cytoplasm"/>
    <property type="evidence" value="ECO:0007669"/>
    <property type="project" value="TreeGrafter"/>
</dbReference>
<keyword evidence="9" id="KW-1185">Reference proteome</keyword>
<dbReference type="AlphaFoldDB" id="A0A6A5Q6C5"/>
<feature type="active site" evidence="6">
    <location>
        <position position="294"/>
    </location>
</feature>
<dbReference type="GO" id="GO:0047938">
    <property type="term" value="F:glucose-6-phosphate 1-epimerase activity"/>
    <property type="evidence" value="ECO:0007669"/>
    <property type="project" value="UniProtKB-UniRule"/>
</dbReference>
<feature type="active site" evidence="6">
    <location>
        <position position="189"/>
    </location>
</feature>
<dbReference type="PANTHER" id="PTHR11122">
    <property type="entry name" value="APOSPORY-ASSOCIATED PROTEIN C-RELATED"/>
    <property type="match status" value="1"/>
</dbReference>
<name>A0A6A5Q6C5_AMPQU</name>
<organism evidence="8 9">
    <name type="scientific">Ampelomyces quisqualis</name>
    <name type="common">Powdery mildew agent</name>
    <dbReference type="NCBI Taxonomy" id="50730"/>
    <lineage>
        <taxon>Eukaryota</taxon>
        <taxon>Fungi</taxon>
        <taxon>Dikarya</taxon>
        <taxon>Ascomycota</taxon>
        <taxon>Pezizomycotina</taxon>
        <taxon>Dothideomycetes</taxon>
        <taxon>Pleosporomycetidae</taxon>
        <taxon>Pleosporales</taxon>
        <taxon>Pleosporineae</taxon>
        <taxon>Phaeosphaeriaceae</taxon>
        <taxon>Ampelomyces</taxon>
    </lineage>
</organism>
<evidence type="ECO:0000256" key="3">
    <source>
        <dbReference type="ARBA" id="ARBA00012083"/>
    </source>
</evidence>
<dbReference type="Proteomes" id="UP000800096">
    <property type="component" value="Unassembled WGS sequence"/>
</dbReference>
<evidence type="ECO:0000256" key="2">
    <source>
        <dbReference type="ARBA" id="ARBA00005866"/>
    </source>
</evidence>
<gene>
    <name evidence="8" type="ORF">BDU57DRAFT_524539</name>
</gene>
<evidence type="ECO:0000256" key="7">
    <source>
        <dbReference type="PIRSR" id="PIRSR016020-2"/>
    </source>
</evidence>
<evidence type="ECO:0000256" key="6">
    <source>
        <dbReference type="PIRSR" id="PIRSR016020-1"/>
    </source>
</evidence>
<sequence length="320" mass="34766">MVDRANRPSALSAPKASAPGAQVDIVGQGGSQKVVATLSSGESVEVLLFGATVTSWKSNGGQTENLWLSEKADLTGSKAVRGGIPVVFPVFGPPPKSGHATSSLPQHGFARASRWDFLGKSDTEDASETNSVKLDFGLDKSGLSEDARKAWPLDFGLVYSVTLSKGTLQTVMTVRNEGEESFEFQFLLHSYWKIQDISKVTVTGLSGTEYVDKVLDATTHQQKDNSLKFTGEVDRVYKAIPQDTTSILEDGKPRFDVIRDNVKDTVTWNPWIEKAKAMGDFSPDDGYKTMVCIEIGAVDGWQKLEKGEVWEGGQLVKSLL</sequence>
<feature type="binding site" evidence="7">
    <location>
        <position position="106"/>
    </location>
    <ligand>
        <name>substrate</name>
    </ligand>
</feature>
<evidence type="ECO:0000256" key="1">
    <source>
        <dbReference type="ARBA" id="ARBA00001096"/>
    </source>
</evidence>
<dbReference type="InterPro" id="IPR014718">
    <property type="entry name" value="GH-type_carb-bd"/>
</dbReference>
<dbReference type="InterPro" id="IPR025532">
    <property type="entry name" value="G6P_1-epimerase"/>
</dbReference>
<dbReference type="InterPro" id="IPR008183">
    <property type="entry name" value="Aldose_1/G6P_1-epimerase"/>
</dbReference>
<dbReference type="GO" id="GO:0030246">
    <property type="term" value="F:carbohydrate binding"/>
    <property type="evidence" value="ECO:0007669"/>
    <property type="project" value="UniProtKB-UniRule"/>
</dbReference>
<reference evidence="8" key="1">
    <citation type="journal article" date="2020" name="Stud. Mycol.">
        <title>101 Dothideomycetes genomes: a test case for predicting lifestyles and emergence of pathogens.</title>
        <authorList>
            <person name="Haridas S."/>
            <person name="Albert R."/>
            <person name="Binder M."/>
            <person name="Bloem J."/>
            <person name="Labutti K."/>
            <person name="Salamov A."/>
            <person name="Andreopoulos B."/>
            <person name="Baker S."/>
            <person name="Barry K."/>
            <person name="Bills G."/>
            <person name="Bluhm B."/>
            <person name="Cannon C."/>
            <person name="Castanera R."/>
            <person name="Culley D."/>
            <person name="Daum C."/>
            <person name="Ezra D."/>
            <person name="Gonzalez J."/>
            <person name="Henrissat B."/>
            <person name="Kuo A."/>
            <person name="Liang C."/>
            <person name="Lipzen A."/>
            <person name="Lutzoni F."/>
            <person name="Magnuson J."/>
            <person name="Mondo S."/>
            <person name="Nolan M."/>
            <person name="Ohm R."/>
            <person name="Pangilinan J."/>
            <person name="Park H.-J."/>
            <person name="Ramirez L."/>
            <person name="Alfaro M."/>
            <person name="Sun H."/>
            <person name="Tritt A."/>
            <person name="Yoshinaga Y."/>
            <person name="Zwiers L.-H."/>
            <person name="Turgeon B."/>
            <person name="Goodwin S."/>
            <person name="Spatafora J."/>
            <person name="Crous P."/>
            <person name="Grigoriev I."/>
        </authorList>
    </citation>
    <scope>NUCLEOTIDE SEQUENCE</scope>
    <source>
        <strain evidence="8">HMLAC05119</strain>
    </source>
</reference>
<accession>A0A6A5Q6C5</accession>
<evidence type="ECO:0000313" key="9">
    <source>
        <dbReference type="Proteomes" id="UP000800096"/>
    </source>
</evidence>